<evidence type="ECO:0000313" key="2">
    <source>
        <dbReference type="Proteomes" id="UP000507470"/>
    </source>
</evidence>
<name>A0A6J7ZXB7_MYTCO</name>
<dbReference type="SUPFAM" id="SSF55486">
    <property type="entry name" value="Metalloproteases ('zincins'), catalytic domain"/>
    <property type="match status" value="1"/>
</dbReference>
<dbReference type="OrthoDB" id="527990at2759"/>
<dbReference type="AlphaFoldDB" id="A0A6J7ZXB7"/>
<organism evidence="1 2">
    <name type="scientific">Mytilus coruscus</name>
    <name type="common">Sea mussel</name>
    <dbReference type="NCBI Taxonomy" id="42192"/>
    <lineage>
        <taxon>Eukaryota</taxon>
        <taxon>Metazoa</taxon>
        <taxon>Spiralia</taxon>
        <taxon>Lophotrochozoa</taxon>
        <taxon>Mollusca</taxon>
        <taxon>Bivalvia</taxon>
        <taxon>Autobranchia</taxon>
        <taxon>Pteriomorphia</taxon>
        <taxon>Mytilida</taxon>
        <taxon>Mytiloidea</taxon>
        <taxon>Mytilidae</taxon>
        <taxon>Mytilinae</taxon>
        <taxon>Mytilus</taxon>
    </lineage>
</organism>
<dbReference type="Proteomes" id="UP000507470">
    <property type="component" value="Unassembled WGS sequence"/>
</dbReference>
<protein>
    <recommendedName>
        <fullName evidence="3">Leishmanolysin-like peptidase</fullName>
    </recommendedName>
</protein>
<keyword evidence="2" id="KW-1185">Reference proteome</keyword>
<dbReference type="EMBL" id="CACVKT020000202">
    <property type="protein sequence ID" value="CAC5357265.1"/>
    <property type="molecule type" value="Genomic_DNA"/>
</dbReference>
<evidence type="ECO:0000313" key="1">
    <source>
        <dbReference type="EMBL" id="CAC5357265.1"/>
    </source>
</evidence>
<reference evidence="1 2" key="1">
    <citation type="submission" date="2020-06" db="EMBL/GenBank/DDBJ databases">
        <authorList>
            <person name="Li R."/>
            <person name="Bekaert M."/>
        </authorList>
    </citation>
    <scope>NUCLEOTIDE SEQUENCE [LARGE SCALE GENOMIC DNA]</scope>
    <source>
        <strain evidence="2">wild</strain>
    </source>
</reference>
<proteinExistence type="predicted"/>
<gene>
    <name evidence="1" type="ORF">MCOR_1007</name>
</gene>
<sequence length="169" mass="19293">MGCVDRSEFCVKYEDYICKNNSVVGCHYLYKDKGYCKQESNLSCRIYQPQPKGKCSIPRVPDFEEEIFGSSSLCFVSNLTSNNVEKISLFTGRCYLQKCTRNRNSLVKVHGSDWIDCPYGKLIRILGYRGYIKCPSSQDIMCPELPDNTTLPVTEYSDVTYYTSTSAKI</sequence>
<accession>A0A6J7ZXB7</accession>
<evidence type="ECO:0008006" key="3">
    <source>
        <dbReference type="Google" id="ProtNLM"/>
    </source>
</evidence>